<comment type="caution">
    <text evidence="1">The sequence shown here is derived from an EMBL/GenBank/DDBJ whole genome shotgun (WGS) entry which is preliminary data.</text>
</comment>
<reference evidence="1 2" key="1">
    <citation type="submission" date="2024-09" db="EMBL/GenBank/DDBJ databases">
        <authorList>
            <person name="Sun Q."/>
            <person name="Mori K."/>
        </authorList>
    </citation>
    <scope>NUCLEOTIDE SEQUENCE [LARGE SCALE GENOMIC DNA]</scope>
    <source>
        <strain evidence="1 2">TBRC 3947</strain>
    </source>
</reference>
<dbReference type="EMBL" id="JBHLUH010000052">
    <property type="protein sequence ID" value="MFC0530937.1"/>
    <property type="molecule type" value="Genomic_DNA"/>
</dbReference>
<evidence type="ECO:0008006" key="3">
    <source>
        <dbReference type="Google" id="ProtNLM"/>
    </source>
</evidence>
<name>A0ABV6M8A1_9ACTN</name>
<evidence type="ECO:0000313" key="2">
    <source>
        <dbReference type="Proteomes" id="UP001589867"/>
    </source>
</evidence>
<keyword evidence="2" id="KW-1185">Reference proteome</keyword>
<evidence type="ECO:0000313" key="1">
    <source>
        <dbReference type="EMBL" id="MFC0530937.1"/>
    </source>
</evidence>
<proteinExistence type="predicted"/>
<organism evidence="1 2">
    <name type="scientific">Phytohabitans kaempferiae</name>
    <dbReference type="NCBI Taxonomy" id="1620943"/>
    <lineage>
        <taxon>Bacteria</taxon>
        <taxon>Bacillati</taxon>
        <taxon>Actinomycetota</taxon>
        <taxon>Actinomycetes</taxon>
        <taxon>Micromonosporales</taxon>
        <taxon>Micromonosporaceae</taxon>
    </lineage>
</organism>
<protein>
    <recommendedName>
        <fullName evidence="3">ESX-1 secretion-associated protein</fullName>
    </recommendedName>
</protein>
<gene>
    <name evidence="1" type="ORF">ACFFIA_25160</name>
</gene>
<accession>A0ABV6M8A1</accession>
<dbReference type="RefSeq" id="WP_377254461.1">
    <property type="nucleotide sequence ID" value="NZ_JBHLUH010000052.1"/>
</dbReference>
<dbReference type="Proteomes" id="UP001589867">
    <property type="component" value="Unassembled WGS sequence"/>
</dbReference>
<sequence length="96" mass="9994">MSGITPYKPGAGNAAESCLAAAADIGARLLQLRNQLAGLDRAGLADLPPGRLRDLLAGYDVYARMLDDALRDIARDLQGMRATGRSGVELVGGDGR</sequence>